<keyword evidence="9" id="KW-1185">Reference proteome</keyword>
<evidence type="ECO:0000256" key="4">
    <source>
        <dbReference type="SAM" id="MobiDB-lite"/>
    </source>
</evidence>
<dbReference type="SUPFAM" id="SSF51735">
    <property type="entry name" value="NAD(P)-binding Rossmann-fold domains"/>
    <property type="match status" value="1"/>
</dbReference>
<dbReference type="Pfam" id="PF00984">
    <property type="entry name" value="UDPG_MGDP_dh"/>
    <property type="match status" value="1"/>
</dbReference>
<evidence type="ECO:0000313" key="7">
    <source>
        <dbReference type="EMBL" id="WSC15981.1"/>
    </source>
</evidence>
<dbReference type="InterPro" id="IPR008927">
    <property type="entry name" value="6-PGluconate_DH-like_C_sf"/>
</dbReference>
<protein>
    <submittedName>
        <fullName evidence="6">Nucleotide sugar dehydrogenase</fullName>
    </submittedName>
</protein>
<evidence type="ECO:0000313" key="9">
    <source>
        <dbReference type="Proteomes" id="UP001330827"/>
    </source>
</evidence>
<dbReference type="InterPro" id="IPR036291">
    <property type="entry name" value="NAD(P)-bd_dom_sf"/>
</dbReference>
<accession>A0A561UU68</accession>
<dbReference type="PANTHER" id="PTHR43491:SF1">
    <property type="entry name" value="UDP-N-ACETYL-D-MANNOSAMINE DEHYDROGENASE"/>
    <property type="match status" value="1"/>
</dbReference>
<evidence type="ECO:0000259" key="5">
    <source>
        <dbReference type="SMART" id="SM00984"/>
    </source>
</evidence>
<dbReference type="EMBL" id="VIWW01000001">
    <property type="protein sequence ID" value="TWG02914.1"/>
    <property type="molecule type" value="Genomic_DNA"/>
</dbReference>
<dbReference type="GO" id="GO:0051287">
    <property type="term" value="F:NAD binding"/>
    <property type="evidence" value="ECO:0007669"/>
    <property type="project" value="InterPro"/>
</dbReference>
<dbReference type="InterPro" id="IPR017476">
    <property type="entry name" value="UDP-Glc/GDP-Man"/>
</dbReference>
<dbReference type="Pfam" id="PF03720">
    <property type="entry name" value="UDPG_MGDP_dh_C"/>
    <property type="match status" value="1"/>
</dbReference>
<dbReference type="AlphaFoldDB" id="A0A561UU68"/>
<dbReference type="EMBL" id="CP109114">
    <property type="protein sequence ID" value="WSC15981.1"/>
    <property type="molecule type" value="Genomic_DNA"/>
</dbReference>
<dbReference type="InterPro" id="IPR036220">
    <property type="entry name" value="UDP-Glc/GDP-Man_DH_C_sf"/>
</dbReference>
<dbReference type="InterPro" id="IPR014027">
    <property type="entry name" value="UDP-Glc/GDP-Man_DH_C"/>
</dbReference>
<sequence length="448" mass="47248">MDVIAAAPPDPTGAARTSGCPEADSRATPGHDRTVEVAVVGIGYAGLPLAVAAAAAGHRTRGLDLSDFLVAQVNIGRPPVDTVTRAQLGAVSDLLDATTDPDYLGECSVIALCVPTPVDARGVPDLGPLLSAARTVRHHLTAGQLVIIESTTYPGTTDGVIRDILEESGLVAGEDFFLAFSPERVDPGNTRYGFHNTPKVVGGLTPECGTRAAAFYGKLTERVHVTRSTREAEAAKILENTYRQVNLALVNEFAQICHRLGVDVWDTIEAAATKPFGFTPFRPGAGVGGHCIPVDPLYLVHRAAQAGMPFRMAEQAQCVNDSVPVWVAARAQEMLAARGIAVRGARILLLGVTYKPDVADTRHSPAEPLAVELLAAGAEVVFHDPYVTTFTARGRAVRPSGDLMDDLATADLTLVVQHHQMYRTELLAQARLVLDPSGPTAATDGALA</sequence>
<dbReference type="InterPro" id="IPR001732">
    <property type="entry name" value="UDP-Glc/GDP-Man_DH_N"/>
</dbReference>
<dbReference type="SUPFAM" id="SSF52413">
    <property type="entry name" value="UDP-glucose/GDP-mannose dehydrogenase C-terminal domain"/>
    <property type="match status" value="1"/>
</dbReference>
<feature type="domain" description="UDP-glucose/GDP-mannose dehydrogenase C-terminal" evidence="5">
    <location>
        <begin position="348"/>
        <end position="436"/>
    </location>
</feature>
<dbReference type="SMART" id="SM00984">
    <property type="entry name" value="UDPG_MGDP_dh_C"/>
    <property type="match status" value="1"/>
</dbReference>
<dbReference type="PIRSF" id="PIRSF500136">
    <property type="entry name" value="UDP_ManNAc_DH"/>
    <property type="match status" value="1"/>
</dbReference>
<dbReference type="InterPro" id="IPR014026">
    <property type="entry name" value="UDP-Glc/GDP-Man_DH_dimer"/>
</dbReference>
<organism evidence="6 8">
    <name type="scientific">Streptomyces brevispora</name>
    <dbReference type="NCBI Taxonomy" id="887462"/>
    <lineage>
        <taxon>Bacteria</taxon>
        <taxon>Bacillati</taxon>
        <taxon>Actinomycetota</taxon>
        <taxon>Actinomycetes</taxon>
        <taxon>Kitasatosporales</taxon>
        <taxon>Streptomycetaceae</taxon>
        <taxon>Streptomyces</taxon>
    </lineage>
</organism>
<dbReference type="GO" id="GO:0016616">
    <property type="term" value="F:oxidoreductase activity, acting on the CH-OH group of donors, NAD or NADP as acceptor"/>
    <property type="evidence" value="ECO:0007669"/>
    <property type="project" value="InterPro"/>
</dbReference>
<evidence type="ECO:0000313" key="8">
    <source>
        <dbReference type="Proteomes" id="UP000318186"/>
    </source>
</evidence>
<evidence type="ECO:0000256" key="3">
    <source>
        <dbReference type="PIRNR" id="PIRNR000124"/>
    </source>
</evidence>
<dbReference type="OrthoDB" id="5193947at2"/>
<feature type="region of interest" description="Disordered" evidence="4">
    <location>
        <begin position="1"/>
        <end position="29"/>
    </location>
</feature>
<dbReference type="InterPro" id="IPR028359">
    <property type="entry name" value="UDP_ManNAc/GlcNAc_DH"/>
</dbReference>
<dbReference type="Proteomes" id="UP000318186">
    <property type="component" value="Unassembled WGS sequence"/>
</dbReference>
<dbReference type="PIRSF" id="PIRSF000124">
    <property type="entry name" value="UDPglc_GDPman_dh"/>
    <property type="match status" value="1"/>
</dbReference>
<reference evidence="7 9" key="2">
    <citation type="submission" date="2022-10" db="EMBL/GenBank/DDBJ databases">
        <title>The complete genomes of actinobacterial strains from the NBC collection.</title>
        <authorList>
            <person name="Joergensen T.S."/>
            <person name="Alvarez Arevalo M."/>
            <person name="Sterndorff E.B."/>
            <person name="Faurdal D."/>
            <person name="Vuksanovic O."/>
            <person name="Mourched A.-S."/>
            <person name="Charusanti P."/>
            <person name="Shaw S."/>
            <person name="Blin K."/>
            <person name="Weber T."/>
        </authorList>
    </citation>
    <scope>NUCLEOTIDE SEQUENCE [LARGE SCALE GENOMIC DNA]</scope>
    <source>
        <strain evidence="7 9">NBC 01769</strain>
    </source>
</reference>
<reference evidence="6 8" key="1">
    <citation type="submission" date="2019-06" db="EMBL/GenBank/DDBJ databases">
        <title>Sequencing the genomes of 1000 actinobacteria strains.</title>
        <authorList>
            <person name="Klenk H.-P."/>
        </authorList>
    </citation>
    <scope>NUCLEOTIDE SEQUENCE [LARGE SCALE GENOMIC DNA]</scope>
    <source>
        <strain evidence="6 8">DSM 42059</strain>
    </source>
</reference>
<evidence type="ECO:0000313" key="6">
    <source>
        <dbReference type="EMBL" id="TWG02914.1"/>
    </source>
</evidence>
<dbReference type="SUPFAM" id="SSF48179">
    <property type="entry name" value="6-phosphogluconate dehydrogenase C-terminal domain-like"/>
    <property type="match status" value="1"/>
</dbReference>
<dbReference type="GO" id="GO:0000271">
    <property type="term" value="P:polysaccharide biosynthetic process"/>
    <property type="evidence" value="ECO:0007669"/>
    <property type="project" value="InterPro"/>
</dbReference>
<keyword evidence="1" id="KW-0560">Oxidoreductase</keyword>
<evidence type="ECO:0000256" key="1">
    <source>
        <dbReference type="ARBA" id="ARBA00023002"/>
    </source>
</evidence>
<dbReference type="GO" id="GO:0016628">
    <property type="term" value="F:oxidoreductase activity, acting on the CH-CH group of donors, NAD or NADP as acceptor"/>
    <property type="evidence" value="ECO:0007669"/>
    <property type="project" value="InterPro"/>
</dbReference>
<dbReference type="RefSeq" id="WP_145763344.1">
    <property type="nucleotide sequence ID" value="NZ_CP109114.1"/>
</dbReference>
<dbReference type="PANTHER" id="PTHR43491">
    <property type="entry name" value="UDP-N-ACETYL-D-MANNOSAMINE DEHYDROGENASE"/>
    <property type="match status" value="1"/>
</dbReference>
<dbReference type="Pfam" id="PF03721">
    <property type="entry name" value="UDPG_MGDP_dh_N"/>
    <property type="match status" value="1"/>
</dbReference>
<dbReference type="Proteomes" id="UP001330827">
    <property type="component" value="Chromosome"/>
</dbReference>
<dbReference type="NCBIfam" id="TIGR03026">
    <property type="entry name" value="NDP-sugDHase"/>
    <property type="match status" value="1"/>
</dbReference>
<evidence type="ECO:0000256" key="2">
    <source>
        <dbReference type="ARBA" id="ARBA00023027"/>
    </source>
</evidence>
<gene>
    <name evidence="6" type="ORF">FHX80_111326</name>
    <name evidence="7" type="ORF">OIE64_26260</name>
</gene>
<keyword evidence="2" id="KW-0520">NAD</keyword>
<comment type="similarity">
    <text evidence="3">Belongs to the UDP-glucose/GDP-mannose dehydrogenase family.</text>
</comment>
<proteinExistence type="inferred from homology"/>
<dbReference type="Gene3D" id="3.40.50.720">
    <property type="entry name" value="NAD(P)-binding Rossmann-like Domain"/>
    <property type="match status" value="2"/>
</dbReference>
<name>A0A561UU68_9ACTN</name>